<dbReference type="Gene3D" id="3.30.565.10">
    <property type="entry name" value="Histidine kinase-like ATPase, C-terminal domain"/>
    <property type="match status" value="1"/>
</dbReference>
<keyword evidence="3" id="KW-1133">Transmembrane helix</keyword>
<evidence type="ECO:0000313" key="6">
    <source>
        <dbReference type="Proteomes" id="UP000237608"/>
    </source>
</evidence>
<evidence type="ECO:0000259" key="4">
    <source>
        <dbReference type="Pfam" id="PF06580"/>
    </source>
</evidence>
<dbReference type="GO" id="GO:0016020">
    <property type="term" value="C:membrane"/>
    <property type="evidence" value="ECO:0007669"/>
    <property type="project" value="InterPro"/>
</dbReference>
<dbReference type="Pfam" id="PF13374">
    <property type="entry name" value="TPR_10"/>
    <property type="match status" value="1"/>
</dbReference>
<dbReference type="PANTHER" id="PTHR34220">
    <property type="entry name" value="SENSOR HISTIDINE KINASE YPDA"/>
    <property type="match status" value="1"/>
</dbReference>
<evidence type="ECO:0000256" key="1">
    <source>
        <dbReference type="PROSITE-ProRule" id="PRU00339"/>
    </source>
</evidence>
<proteinExistence type="predicted"/>
<keyword evidence="3" id="KW-0472">Membrane</keyword>
<feature type="transmembrane region" description="Helical" evidence="3">
    <location>
        <begin position="433"/>
        <end position="453"/>
    </location>
</feature>
<dbReference type="PANTHER" id="PTHR34220:SF7">
    <property type="entry name" value="SENSOR HISTIDINE KINASE YPDA"/>
    <property type="match status" value="1"/>
</dbReference>
<reference evidence="5 6" key="1">
    <citation type="submission" date="2016-12" db="EMBL/GenBank/DDBJ databases">
        <title>Trade-off between light-utilization and light-protection in marine flavobacteria.</title>
        <authorList>
            <person name="Kumagai Y."/>
            <person name="Yoshizawa S."/>
            <person name="Kogure K."/>
            <person name="Iwasaki W."/>
        </authorList>
    </citation>
    <scope>NUCLEOTIDE SEQUENCE [LARGE SCALE GENOMIC DNA]</scope>
    <source>
        <strain evidence="5 6">KCTC 22729</strain>
    </source>
</reference>
<feature type="repeat" description="TPR" evidence="1">
    <location>
        <begin position="314"/>
        <end position="347"/>
    </location>
</feature>
<dbReference type="AlphaFoldDB" id="A0A2S7WA62"/>
<dbReference type="Pfam" id="PF13424">
    <property type="entry name" value="TPR_12"/>
    <property type="match status" value="1"/>
</dbReference>
<dbReference type="InterPro" id="IPR036890">
    <property type="entry name" value="HATPase_C_sf"/>
</dbReference>
<protein>
    <recommendedName>
        <fullName evidence="4">Signal transduction histidine kinase internal region domain-containing protein</fullName>
    </recommendedName>
</protein>
<keyword evidence="3" id="KW-0812">Transmembrane</keyword>
<feature type="coiled-coil region" evidence="2">
    <location>
        <begin position="386"/>
        <end position="413"/>
    </location>
</feature>
<dbReference type="SMART" id="SM00028">
    <property type="entry name" value="TPR"/>
    <property type="match status" value="4"/>
</dbReference>
<gene>
    <name evidence="5" type="ORF">BTO13_04075</name>
</gene>
<feature type="domain" description="Signal transduction histidine kinase internal region" evidence="4">
    <location>
        <begin position="468"/>
        <end position="544"/>
    </location>
</feature>
<organism evidence="5 6">
    <name type="scientific">Polaribacter gangjinensis</name>
    <dbReference type="NCBI Taxonomy" id="574710"/>
    <lineage>
        <taxon>Bacteria</taxon>
        <taxon>Pseudomonadati</taxon>
        <taxon>Bacteroidota</taxon>
        <taxon>Flavobacteriia</taxon>
        <taxon>Flavobacteriales</taxon>
        <taxon>Flavobacteriaceae</taxon>
    </lineage>
</organism>
<dbReference type="OrthoDB" id="6190788at2"/>
<evidence type="ECO:0000256" key="3">
    <source>
        <dbReference type="SAM" id="Phobius"/>
    </source>
</evidence>
<name>A0A2S7WA62_9FLAO</name>
<dbReference type="SUPFAM" id="SSF48452">
    <property type="entry name" value="TPR-like"/>
    <property type="match status" value="1"/>
</dbReference>
<keyword evidence="1" id="KW-0802">TPR repeat</keyword>
<dbReference type="Pfam" id="PF06580">
    <property type="entry name" value="His_kinase"/>
    <property type="match status" value="1"/>
</dbReference>
<dbReference type="RefSeq" id="WP_105045640.1">
    <property type="nucleotide sequence ID" value="NZ_CP150662.1"/>
</dbReference>
<sequence length="669" mass="78634">MKKLFHFFFFISISIWSQSENEFIKKYSSYLKIIDQKIKNEKISVESNIQYFDSLLNSFQTKDYYLKNVIKLYKASQERRINPKKAQQNIDEVSLYIAQNPTFIQLELFKNSIEARIEFEINQNCEKSYKIYDETINKLAKYKQIFSGWNISLESKTGIINSLLCLQKDQEALEYLKQLEKEIDPKTQFKEYVYVLNVSGYIHTKFLNYVEGEKYFKKAVSLLENNKNYLNNYLAACNNLAHIYKSTNKTTESIQILEKALIKAKQINDINSILLIQNNLGFLYIEQQNYLKAEQFGLSILKIAKEKEFKIHKANANRLLGTAYYNLGDYKKSEKYLDEAIAFFRNFKNPELLRNTLDIKNKLFIKTEKFEAAAIINAEIIGMLDSVNLSKNVQNLQRELVAFETEKKNNEITILKQNEEIINFKMQQQQQQIQFLVLCLILILIFGGIIFWYQKKINKIKNFSLRSKLTRSQFNPHYINNAFTALQAELVNYNFNEHLIDFTSNISRFSRLLLESTFKDEWTLFEEKQMIENYLKTQQYRLQNGFQFHITSTLKLEEFHKIKIPSAITQAALENAIEHGGFKSDSNDGIINIHFTIINNQLLITINNNIIGEPIPFSKKLNNEPSRGLDITKQRINLHSKIYKSLASFNFIHLKNEVKVEFYLPIISI</sequence>
<keyword evidence="2" id="KW-0175">Coiled coil</keyword>
<dbReference type="InterPro" id="IPR011990">
    <property type="entry name" value="TPR-like_helical_dom_sf"/>
</dbReference>
<dbReference type="InterPro" id="IPR019734">
    <property type="entry name" value="TPR_rpt"/>
</dbReference>
<dbReference type="InterPro" id="IPR050640">
    <property type="entry name" value="Bact_2-comp_sensor_kinase"/>
</dbReference>
<comment type="caution">
    <text evidence="5">The sequence shown here is derived from an EMBL/GenBank/DDBJ whole genome shotgun (WGS) entry which is preliminary data.</text>
</comment>
<dbReference type="Gene3D" id="1.25.40.10">
    <property type="entry name" value="Tetratricopeptide repeat domain"/>
    <property type="match status" value="1"/>
</dbReference>
<evidence type="ECO:0000313" key="5">
    <source>
        <dbReference type="EMBL" id="PQJ74493.1"/>
    </source>
</evidence>
<keyword evidence="6" id="KW-1185">Reference proteome</keyword>
<dbReference type="PROSITE" id="PS50005">
    <property type="entry name" value="TPR"/>
    <property type="match status" value="1"/>
</dbReference>
<evidence type="ECO:0000256" key="2">
    <source>
        <dbReference type="SAM" id="Coils"/>
    </source>
</evidence>
<dbReference type="Proteomes" id="UP000237608">
    <property type="component" value="Unassembled WGS sequence"/>
</dbReference>
<dbReference type="EMBL" id="MSCL01000001">
    <property type="protein sequence ID" value="PQJ74493.1"/>
    <property type="molecule type" value="Genomic_DNA"/>
</dbReference>
<accession>A0A2S7WA62</accession>
<dbReference type="GO" id="GO:0000155">
    <property type="term" value="F:phosphorelay sensor kinase activity"/>
    <property type="evidence" value="ECO:0007669"/>
    <property type="project" value="InterPro"/>
</dbReference>
<dbReference type="InterPro" id="IPR010559">
    <property type="entry name" value="Sig_transdc_His_kin_internal"/>
</dbReference>